<name>A0A414Q0T2_FUSMR</name>
<reference evidence="2 3" key="1">
    <citation type="submission" date="2018-08" db="EMBL/GenBank/DDBJ databases">
        <title>A genome reference for cultivated species of the human gut microbiota.</title>
        <authorList>
            <person name="Zou Y."/>
            <person name="Xue W."/>
            <person name="Luo G."/>
        </authorList>
    </citation>
    <scope>NUCLEOTIDE SEQUENCE [LARGE SCALE GENOMIC DNA]</scope>
    <source>
        <strain evidence="2 3">AM25-1</strain>
    </source>
</reference>
<evidence type="ECO:0000259" key="1">
    <source>
        <dbReference type="PROSITE" id="PS51379"/>
    </source>
</evidence>
<sequence>MAKRNWGIYWDYEKNIPIILEKNLQDRDIKPKKLLEIAQDLRPVFLEEKHLLKNLFNLEDDIYYKSVWCTKQGRYIIDGTPFKESIVKRINNLSNFDEFRIKVLDFKKSNEMVLKENQIFQDFIEENKNHMNFLLNSREIDDEGHFIGAYPFIEEVLQKYSTRVPMVSFSGGKDSTVVSHLVRKTLNNQSILHIFGDTTLELPLTYKYVEKFKEDNPMTPFFDEKNDENNFFEMCKEIGPPSRVKSWCCSIFKTGPMGTTLSNFEEEFLTFYGVRRKESASRSKYLKVSKTPKIHGGIVASPVIDWLDIDIWLYILSEKIDFNNSYKLGFPRVGCWVCPNNSDISQFLAKIYVSKNEYHNINFDYKEWEEFLYNFSYKVVQEFHIKNNIFLSQEELENEVQNYIKNNKWKARQGGDGLEKSKNTIFQQKECINEKNTYIFTLNRDIDEEFITLFKPFGEISISSKGKSEEMFILNRKKEALFKMTFKEKSREVRVTLIDLKDRYLYGKIIRQFNKFNTCIYCQACNSTCSFGALKVINGKYTIDENKCVNCLNCVNKFDMGCLVASALRIKNEE</sequence>
<dbReference type="InterPro" id="IPR017896">
    <property type="entry name" value="4Fe4S_Fe-S-bd"/>
</dbReference>
<dbReference type="Pfam" id="PF01507">
    <property type="entry name" value="PAPS_reduct"/>
    <property type="match status" value="1"/>
</dbReference>
<gene>
    <name evidence="2" type="ORF">DW663_02800</name>
</gene>
<comment type="caution">
    <text evidence="2">The sequence shown here is derived from an EMBL/GenBank/DDBJ whole genome shotgun (WGS) entry which is preliminary data.</text>
</comment>
<dbReference type="Proteomes" id="UP000284676">
    <property type="component" value="Unassembled WGS sequence"/>
</dbReference>
<dbReference type="PROSITE" id="PS51379">
    <property type="entry name" value="4FE4S_FER_2"/>
    <property type="match status" value="1"/>
</dbReference>
<dbReference type="EMBL" id="QRHL01000002">
    <property type="protein sequence ID" value="RHF74411.1"/>
    <property type="molecule type" value="Genomic_DNA"/>
</dbReference>
<dbReference type="Gene3D" id="3.30.70.20">
    <property type="match status" value="1"/>
</dbReference>
<dbReference type="RefSeq" id="WP_118127454.1">
    <property type="nucleotide sequence ID" value="NZ_QRHI01000012.1"/>
</dbReference>
<dbReference type="AlphaFoldDB" id="A0A414Q0T2"/>
<dbReference type="Gene3D" id="3.40.50.620">
    <property type="entry name" value="HUPs"/>
    <property type="match status" value="1"/>
</dbReference>
<protein>
    <recommendedName>
        <fullName evidence="1">4Fe-4S ferredoxin-type domain-containing protein</fullName>
    </recommendedName>
</protein>
<dbReference type="InterPro" id="IPR014729">
    <property type="entry name" value="Rossmann-like_a/b/a_fold"/>
</dbReference>
<dbReference type="SUPFAM" id="SSF52402">
    <property type="entry name" value="Adenine nucleotide alpha hydrolases-like"/>
    <property type="match status" value="1"/>
</dbReference>
<accession>A0A414Q0T2</accession>
<evidence type="ECO:0000313" key="2">
    <source>
        <dbReference type="EMBL" id="RHF74411.1"/>
    </source>
</evidence>
<dbReference type="InterPro" id="IPR002500">
    <property type="entry name" value="PAPS_reduct_dom"/>
</dbReference>
<dbReference type="InterPro" id="IPR050128">
    <property type="entry name" value="Sulfate_adenylyltrnsfr_sub2"/>
</dbReference>
<proteinExistence type="predicted"/>
<dbReference type="GO" id="GO:0003824">
    <property type="term" value="F:catalytic activity"/>
    <property type="evidence" value="ECO:0007669"/>
    <property type="project" value="InterPro"/>
</dbReference>
<dbReference type="SUPFAM" id="SSF54862">
    <property type="entry name" value="4Fe-4S ferredoxins"/>
    <property type="match status" value="1"/>
</dbReference>
<dbReference type="PANTHER" id="PTHR43196">
    <property type="entry name" value="SULFATE ADENYLYLTRANSFERASE SUBUNIT 2"/>
    <property type="match status" value="1"/>
</dbReference>
<feature type="domain" description="4Fe-4S ferredoxin-type" evidence="1">
    <location>
        <begin position="509"/>
        <end position="539"/>
    </location>
</feature>
<evidence type="ECO:0000313" key="3">
    <source>
        <dbReference type="Proteomes" id="UP000284676"/>
    </source>
</evidence>
<organism evidence="2 3">
    <name type="scientific">Fusobacterium mortiferum</name>
    <dbReference type="NCBI Taxonomy" id="850"/>
    <lineage>
        <taxon>Bacteria</taxon>
        <taxon>Fusobacteriati</taxon>
        <taxon>Fusobacteriota</taxon>
        <taxon>Fusobacteriia</taxon>
        <taxon>Fusobacteriales</taxon>
        <taxon>Fusobacteriaceae</taxon>
        <taxon>Fusobacterium</taxon>
    </lineage>
</organism>
<dbReference type="PANTHER" id="PTHR43196:SF2">
    <property type="entry name" value="PHOSPHOADENOSINE PHOSPHOSULFATE REDUCTASE"/>
    <property type="match status" value="1"/>
</dbReference>